<reference evidence="2" key="2">
    <citation type="journal article" date="2022" name="Microbiol. Resour. Announc.">
        <title>Whole-Genome Sequence of Entomortierella parvispora E1425, a Mucoromycotan Fungus Associated with Burkholderiaceae-Related Endosymbiotic Bacteria.</title>
        <authorList>
            <person name="Herlambang A."/>
            <person name="Guo Y."/>
            <person name="Takashima Y."/>
            <person name="Narisawa K."/>
            <person name="Ohta H."/>
            <person name="Nishizawa T."/>
        </authorList>
    </citation>
    <scope>NUCLEOTIDE SEQUENCE</scope>
    <source>
        <strain evidence="2">E1425</strain>
    </source>
</reference>
<dbReference type="GO" id="GO:0034551">
    <property type="term" value="P:mitochondrial respiratory chain complex III assembly"/>
    <property type="evidence" value="ECO:0007669"/>
    <property type="project" value="TreeGrafter"/>
</dbReference>
<evidence type="ECO:0000313" key="3">
    <source>
        <dbReference type="Proteomes" id="UP000827284"/>
    </source>
</evidence>
<proteinExistence type="predicted"/>
<dbReference type="AlphaFoldDB" id="A0A9P3H1M7"/>
<dbReference type="InterPro" id="IPR009091">
    <property type="entry name" value="RCC1/BLIP-II"/>
</dbReference>
<keyword evidence="3" id="KW-1185">Reference proteome</keyword>
<dbReference type="PROSITE" id="PS50012">
    <property type="entry name" value="RCC1_3"/>
    <property type="match status" value="1"/>
</dbReference>
<dbReference type="OrthoDB" id="10256179at2759"/>
<accession>A0A9P3H1M7</accession>
<dbReference type="PANTHER" id="PTHR47563:SF1">
    <property type="entry name" value="PROTEIN FMP25, MITOCHONDRIAL"/>
    <property type="match status" value="1"/>
</dbReference>
<reference evidence="2" key="1">
    <citation type="submission" date="2021-11" db="EMBL/GenBank/DDBJ databases">
        <authorList>
            <person name="Herlambang A."/>
            <person name="Guo Y."/>
            <person name="Takashima Y."/>
            <person name="Nishizawa T."/>
        </authorList>
    </citation>
    <scope>NUCLEOTIDE SEQUENCE</scope>
    <source>
        <strain evidence="2">E1425</strain>
    </source>
</reference>
<dbReference type="InterPro" id="IPR053245">
    <property type="entry name" value="MitoProcess-Associated"/>
</dbReference>
<dbReference type="GO" id="GO:0005743">
    <property type="term" value="C:mitochondrial inner membrane"/>
    <property type="evidence" value="ECO:0007669"/>
    <property type="project" value="TreeGrafter"/>
</dbReference>
<dbReference type="Gene3D" id="2.130.10.30">
    <property type="entry name" value="Regulator of chromosome condensation 1/beta-lactamase-inhibitor protein II"/>
    <property type="match status" value="2"/>
</dbReference>
<dbReference type="Proteomes" id="UP000827284">
    <property type="component" value="Unassembled WGS sequence"/>
</dbReference>
<evidence type="ECO:0000256" key="1">
    <source>
        <dbReference type="PROSITE-ProRule" id="PRU00235"/>
    </source>
</evidence>
<dbReference type="SUPFAM" id="SSF50985">
    <property type="entry name" value="RCC1/BLIP-II"/>
    <property type="match status" value="1"/>
</dbReference>
<dbReference type="Pfam" id="PF13540">
    <property type="entry name" value="RCC1_2"/>
    <property type="match status" value="1"/>
</dbReference>
<name>A0A9P3H1M7_9FUNG</name>
<organism evidence="2 3">
    <name type="scientific">Entomortierella parvispora</name>
    <dbReference type="NCBI Taxonomy" id="205924"/>
    <lineage>
        <taxon>Eukaryota</taxon>
        <taxon>Fungi</taxon>
        <taxon>Fungi incertae sedis</taxon>
        <taxon>Mucoromycota</taxon>
        <taxon>Mortierellomycotina</taxon>
        <taxon>Mortierellomycetes</taxon>
        <taxon>Mortierellales</taxon>
        <taxon>Mortierellaceae</taxon>
        <taxon>Entomortierella</taxon>
    </lineage>
</organism>
<sequence length="609" mass="64627">MLRLGHKGSAAMASIGARNASLTLSARPRLFSSATNVNSKSSSARPSVAWYLGAGLVFSGVTLLVQSPSLGLVSQHRHALHNDSSKTSPPPGSDSIGAQIANLFRKKPAVDQREIVLDSDLTVTSWKQQEQDALIAVPGVMLWGSNKNGLIDPSGKSAGVISIPQRLAFFQGKVLRDLRLGDDVAAAVDENGDIYQWGSGFKSGPHSPEITLKNRNISTVALCDNRIYALSKDGTHIYVLPKVRPSSGPSKAAIEFEQPKPSRWRYVGLGGKAGEAQDLMTQLPLQEVLHAGETITSMAAGKNHMLIVTSNGRVFSSEDGLSVSAVGPPEFRQAKIVEVACGEVHSLARDDQGRCWAWGLNGFGQLAQGAYSHSNLKLAQPTLIKADAEVVKIAAGGNTSYFVLKDKDNYKVKSAGMGQWGQLGDDSYTHIQGSLVTIAPLSNLAEYKESEKKLTPIGIHEFAIGSTHAFAVLDNAVTEDKIAEGDNKMSEVVVVHGRDVLAWGQNTYYQLLTGKRINRTEPVHALPLDSDKLIPAAAAVAAIAKGGKSEAPTSSDLDATNRLQLTPSLPRKAADGSVKFTEVKIVAGNGLSGVYCGEVSVAPTSTPSK</sequence>
<dbReference type="InterPro" id="IPR000408">
    <property type="entry name" value="Reg_chr_condens"/>
</dbReference>
<comment type="caution">
    <text evidence="2">The sequence shown here is derived from an EMBL/GenBank/DDBJ whole genome shotgun (WGS) entry which is preliminary data.</text>
</comment>
<protein>
    <submittedName>
        <fullName evidence="2">Uncharacterized protein</fullName>
    </submittedName>
</protein>
<dbReference type="PANTHER" id="PTHR47563">
    <property type="entry name" value="PROTEIN FMP25, MITOCHONDRIAL"/>
    <property type="match status" value="1"/>
</dbReference>
<feature type="repeat" description="RCC1" evidence="1">
    <location>
        <begin position="353"/>
        <end position="406"/>
    </location>
</feature>
<gene>
    <name evidence="2" type="ORF">EMPS_00791</name>
</gene>
<evidence type="ECO:0000313" key="2">
    <source>
        <dbReference type="EMBL" id="GJJ68445.1"/>
    </source>
</evidence>
<dbReference type="EMBL" id="BQFW01000001">
    <property type="protein sequence ID" value="GJJ68445.1"/>
    <property type="molecule type" value="Genomic_DNA"/>
</dbReference>